<comment type="caution">
    <text evidence="1">The sequence shown here is derived from an EMBL/GenBank/DDBJ whole genome shotgun (WGS) entry which is preliminary data.</text>
</comment>
<sequence length="110" mass="11938">MSNCWSRCVTLGGKALLSSYVTNCPASESVNLVSINTEGASTLESLIADCSELWMHTPPHNQNTVHSKTLVAPEVIQPYPKAAARKVSNRGRKVGKTRIITDTRQEIDGV</sequence>
<keyword evidence="2" id="KW-1185">Reference proteome</keyword>
<dbReference type="EMBL" id="JASPKY010000404">
    <property type="protein sequence ID" value="KAK9701928.1"/>
    <property type="molecule type" value="Genomic_DNA"/>
</dbReference>
<proteinExistence type="predicted"/>
<dbReference type="AlphaFoldDB" id="A0AAW1JFB8"/>
<protein>
    <submittedName>
        <fullName evidence="1">Uncharacterized protein</fullName>
    </submittedName>
</protein>
<dbReference type="Proteomes" id="UP001458880">
    <property type="component" value="Unassembled WGS sequence"/>
</dbReference>
<organism evidence="1 2">
    <name type="scientific">Popillia japonica</name>
    <name type="common">Japanese beetle</name>
    <dbReference type="NCBI Taxonomy" id="7064"/>
    <lineage>
        <taxon>Eukaryota</taxon>
        <taxon>Metazoa</taxon>
        <taxon>Ecdysozoa</taxon>
        <taxon>Arthropoda</taxon>
        <taxon>Hexapoda</taxon>
        <taxon>Insecta</taxon>
        <taxon>Pterygota</taxon>
        <taxon>Neoptera</taxon>
        <taxon>Endopterygota</taxon>
        <taxon>Coleoptera</taxon>
        <taxon>Polyphaga</taxon>
        <taxon>Scarabaeiformia</taxon>
        <taxon>Scarabaeidae</taxon>
        <taxon>Rutelinae</taxon>
        <taxon>Popillia</taxon>
    </lineage>
</organism>
<name>A0AAW1JFB8_POPJA</name>
<evidence type="ECO:0000313" key="2">
    <source>
        <dbReference type="Proteomes" id="UP001458880"/>
    </source>
</evidence>
<evidence type="ECO:0000313" key="1">
    <source>
        <dbReference type="EMBL" id="KAK9701928.1"/>
    </source>
</evidence>
<gene>
    <name evidence="1" type="ORF">QE152_g30275</name>
</gene>
<accession>A0AAW1JFB8</accession>
<reference evidence="1 2" key="1">
    <citation type="journal article" date="2024" name="BMC Genomics">
        <title>De novo assembly and annotation of Popillia japonica's genome with initial clues to its potential as an invasive pest.</title>
        <authorList>
            <person name="Cucini C."/>
            <person name="Boschi S."/>
            <person name="Funari R."/>
            <person name="Cardaioli E."/>
            <person name="Iannotti N."/>
            <person name="Marturano G."/>
            <person name="Paoli F."/>
            <person name="Bruttini M."/>
            <person name="Carapelli A."/>
            <person name="Frati F."/>
            <person name="Nardi F."/>
        </authorList>
    </citation>
    <scope>NUCLEOTIDE SEQUENCE [LARGE SCALE GENOMIC DNA]</scope>
    <source>
        <strain evidence="1">DMR45628</strain>
    </source>
</reference>